<dbReference type="FunFam" id="3.40.50.11540:FF:000001">
    <property type="entry name" value="NADH dehydrogenase [ubiquinone] flavoprotein 1, mitochondrial"/>
    <property type="match status" value="1"/>
</dbReference>
<keyword evidence="2" id="KW-0004">4Fe-4S</keyword>
<dbReference type="Gene3D" id="3.40.50.11540">
    <property type="entry name" value="NADH-ubiquinone oxidoreductase 51kDa subunit"/>
    <property type="match status" value="1"/>
</dbReference>
<dbReference type="InterPro" id="IPR036249">
    <property type="entry name" value="Thioredoxin-like_sf"/>
</dbReference>
<evidence type="ECO:0000256" key="2">
    <source>
        <dbReference type="ARBA" id="ARBA00022485"/>
    </source>
</evidence>
<proteinExistence type="inferred from homology"/>
<organism evidence="7 8">
    <name type="scientific">Aquisphaera giovannonii</name>
    <dbReference type="NCBI Taxonomy" id="406548"/>
    <lineage>
        <taxon>Bacteria</taxon>
        <taxon>Pseudomonadati</taxon>
        <taxon>Planctomycetota</taxon>
        <taxon>Planctomycetia</taxon>
        <taxon>Isosphaerales</taxon>
        <taxon>Isosphaeraceae</taxon>
        <taxon>Aquisphaera</taxon>
    </lineage>
</organism>
<keyword evidence="4" id="KW-0408">Iron</keyword>
<dbReference type="PANTHER" id="PTHR43578">
    <property type="entry name" value="NADH-QUINONE OXIDOREDUCTASE SUBUNIT F"/>
    <property type="match status" value="1"/>
</dbReference>
<dbReference type="OrthoDB" id="9761899at2"/>
<dbReference type="Gene3D" id="3.40.30.10">
    <property type="entry name" value="Glutaredoxin"/>
    <property type="match status" value="1"/>
</dbReference>
<evidence type="ECO:0000256" key="4">
    <source>
        <dbReference type="ARBA" id="ARBA00023004"/>
    </source>
</evidence>
<dbReference type="PROSITE" id="PS00645">
    <property type="entry name" value="COMPLEX1_51K_2"/>
    <property type="match status" value="1"/>
</dbReference>
<dbReference type="InterPro" id="IPR037225">
    <property type="entry name" value="Nuo51_FMN-bd_sf"/>
</dbReference>
<reference evidence="7 8" key="1">
    <citation type="submission" date="2019-08" db="EMBL/GenBank/DDBJ databases">
        <title>Deep-cultivation of Planctomycetes and their phenomic and genomic characterization uncovers novel biology.</title>
        <authorList>
            <person name="Wiegand S."/>
            <person name="Jogler M."/>
            <person name="Boedeker C."/>
            <person name="Pinto D."/>
            <person name="Vollmers J."/>
            <person name="Rivas-Marin E."/>
            <person name="Kohn T."/>
            <person name="Peeters S.H."/>
            <person name="Heuer A."/>
            <person name="Rast P."/>
            <person name="Oberbeckmann S."/>
            <person name="Bunk B."/>
            <person name="Jeske O."/>
            <person name="Meyerdierks A."/>
            <person name="Storesund J.E."/>
            <person name="Kallscheuer N."/>
            <person name="Luecker S."/>
            <person name="Lage O.M."/>
            <person name="Pohl T."/>
            <person name="Merkel B.J."/>
            <person name="Hornburger P."/>
            <person name="Mueller R.-W."/>
            <person name="Bruemmer F."/>
            <person name="Labrenz M."/>
            <person name="Spormann A.M."/>
            <person name="Op den Camp H."/>
            <person name="Overmann J."/>
            <person name="Amann R."/>
            <person name="Jetten M.S.M."/>
            <person name="Mascher T."/>
            <person name="Medema M.H."/>
            <person name="Devos D.P."/>
            <person name="Kaster A.-K."/>
            <person name="Ovreas L."/>
            <person name="Rohde M."/>
            <person name="Galperin M.Y."/>
            <person name="Jogler C."/>
        </authorList>
    </citation>
    <scope>NUCLEOTIDE SEQUENCE [LARGE SCALE GENOMIC DNA]</scope>
    <source>
        <strain evidence="7 8">OJF2</strain>
    </source>
</reference>
<dbReference type="GO" id="GO:0051539">
    <property type="term" value="F:4 iron, 4 sulfur cluster binding"/>
    <property type="evidence" value="ECO:0007669"/>
    <property type="project" value="UniProtKB-KW"/>
</dbReference>
<dbReference type="GO" id="GO:0010181">
    <property type="term" value="F:FMN binding"/>
    <property type="evidence" value="ECO:0007669"/>
    <property type="project" value="InterPro"/>
</dbReference>
<evidence type="ECO:0000313" key="7">
    <source>
        <dbReference type="EMBL" id="QEH36983.1"/>
    </source>
</evidence>
<dbReference type="InterPro" id="IPR019554">
    <property type="entry name" value="Soluble_ligand-bd"/>
</dbReference>
<comment type="similarity">
    <text evidence="1">Belongs to the complex I 51 kDa subunit family.</text>
</comment>
<dbReference type="SMART" id="SM00928">
    <property type="entry name" value="NADH_4Fe-4S"/>
    <property type="match status" value="1"/>
</dbReference>
<keyword evidence="3" id="KW-0479">Metal-binding</keyword>
<dbReference type="InterPro" id="IPR001949">
    <property type="entry name" value="NADH-UbQ_OxRdtase_51kDa_CS"/>
</dbReference>
<evidence type="ECO:0000256" key="3">
    <source>
        <dbReference type="ARBA" id="ARBA00022723"/>
    </source>
</evidence>
<protein>
    <submittedName>
        <fullName evidence="7">NADP-reducing hydrogenase subunit HndC</fullName>
        <ecNumber evidence="7">1.12.1.3</ecNumber>
    </submittedName>
</protein>
<dbReference type="RefSeq" id="WP_148596604.1">
    <property type="nucleotide sequence ID" value="NZ_CP042997.1"/>
</dbReference>
<evidence type="ECO:0000256" key="1">
    <source>
        <dbReference type="ARBA" id="ARBA00007523"/>
    </source>
</evidence>
<dbReference type="Pfam" id="PF10589">
    <property type="entry name" value="NADH_4Fe-4S"/>
    <property type="match status" value="1"/>
</dbReference>
<sequence>MDLAELQEVADREAAASKAVRFRVCSAAGCLSSGALEVRSGLEDAVEREGLGENAQVCAVGCLRLCCEGPLVRVDPDGTLYERVAPDQAASIVATLKGGEPSARRGDADRPFFSLQRSIVLENSGTVEPERIESYIAAGGYRSLHEVVREMNPAEVVDLVTRSGLRGRGGAGYPTGLKWGMVAKNPGPHKFVVCNADEGDPGAFMDRTVLESDPHRVLEGMAIAAYAVGAEQGYIYVRGEYPLAIRRLETGIRQARRLGLLGTQIFESPFNFRVDLRIGAGAFVCGEETALIASIEGRRGVPRPRPPYPAASGLWGNPTLINNVETFANVPPIIRNGPEWFASIGTAKSKGTKVFALAGKVRHTGIVEVPMGTTLRTIVETMGGGAPDGGTIKAVQTGGPSGGCIPEDRLDTPVDYESLAQLGSIMGSGGMIVMDQGTNMVEIARFFIGFCMDESCGKCIPCRAGTVQLHRMLSRIIDGEAAEEDLEPLRALCEMVKAASLCGLGQSAPNPVLSTLRYFEDEYRQLLRPGAGAAAASAGR</sequence>
<evidence type="ECO:0000256" key="5">
    <source>
        <dbReference type="ARBA" id="ARBA00023014"/>
    </source>
</evidence>
<gene>
    <name evidence="7" type="primary">hndC</name>
    <name evidence="7" type="ORF">OJF2_55680</name>
</gene>
<keyword evidence="7" id="KW-0560">Oxidoreductase</keyword>
<dbReference type="InterPro" id="IPR019575">
    <property type="entry name" value="Nuop51_4Fe4S-bd"/>
</dbReference>
<dbReference type="AlphaFoldDB" id="A0A5B9W8Y7"/>
<accession>A0A5B9W8Y7</accession>
<name>A0A5B9W8Y7_9BACT</name>
<dbReference type="SUPFAM" id="SSF140490">
    <property type="entry name" value="Nqo1C-terminal domain-like"/>
    <property type="match status" value="1"/>
</dbReference>
<keyword evidence="5" id="KW-0411">Iron-sulfur</keyword>
<dbReference type="Gene3D" id="6.10.250.1450">
    <property type="match status" value="1"/>
</dbReference>
<dbReference type="Pfam" id="PF01512">
    <property type="entry name" value="Complex1_51K"/>
    <property type="match status" value="1"/>
</dbReference>
<evidence type="ECO:0000259" key="6">
    <source>
        <dbReference type="SMART" id="SM00928"/>
    </source>
</evidence>
<dbReference type="FunFam" id="1.20.1440.230:FF:000001">
    <property type="entry name" value="Mitochondrial NADH dehydrogenase flavoprotein 1"/>
    <property type="match status" value="1"/>
</dbReference>
<dbReference type="CDD" id="cd02980">
    <property type="entry name" value="TRX_Fd_family"/>
    <property type="match status" value="1"/>
</dbReference>
<dbReference type="EC" id="1.12.1.3" evidence="7"/>
<dbReference type="GO" id="GO:0050583">
    <property type="term" value="F:hydrogen dehydrogenase (NADP+) activity"/>
    <property type="evidence" value="ECO:0007669"/>
    <property type="project" value="UniProtKB-EC"/>
</dbReference>
<dbReference type="SUPFAM" id="SSF142984">
    <property type="entry name" value="Nqo1 middle domain-like"/>
    <property type="match status" value="1"/>
</dbReference>
<dbReference type="PANTHER" id="PTHR43578:SF3">
    <property type="entry name" value="NADH-QUINONE OXIDOREDUCTASE SUBUNIT F"/>
    <property type="match status" value="1"/>
</dbReference>
<dbReference type="Pfam" id="PF10531">
    <property type="entry name" value="SLBB"/>
    <property type="match status" value="1"/>
</dbReference>
<dbReference type="InterPro" id="IPR037207">
    <property type="entry name" value="Nuop51_4Fe4S-bd_sf"/>
</dbReference>
<dbReference type="Proteomes" id="UP000324233">
    <property type="component" value="Chromosome"/>
</dbReference>
<dbReference type="GO" id="GO:0008137">
    <property type="term" value="F:NADH dehydrogenase (ubiquinone) activity"/>
    <property type="evidence" value="ECO:0007669"/>
    <property type="project" value="InterPro"/>
</dbReference>
<dbReference type="SUPFAM" id="SSF52833">
    <property type="entry name" value="Thioredoxin-like"/>
    <property type="match status" value="1"/>
</dbReference>
<evidence type="ECO:0000313" key="8">
    <source>
        <dbReference type="Proteomes" id="UP000324233"/>
    </source>
</evidence>
<dbReference type="Gene3D" id="3.10.20.600">
    <property type="match status" value="1"/>
</dbReference>
<feature type="domain" description="NADH-ubiquinone oxidoreductase 51kDa subunit iron-sulphur binding" evidence="6">
    <location>
        <begin position="441"/>
        <end position="486"/>
    </location>
</feature>
<dbReference type="SUPFAM" id="SSF142019">
    <property type="entry name" value="Nqo1 FMN-binding domain-like"/>
    <property type="match status" value="1"/>
</dbReference>
<dbReference type="GO" id="GO:0046872">
    <property type="term" value="F:metal ion binding"/>
    <property type="evidence" value="ECO:0007669"/>
    <property type="project" value="UniProtKB-KW"/>
</dbReference>
<dbReference type="Gene3D" id="1.20.1440.230">
    <property type="entry name" value="NADH-ubiquinone oxidoreductase 51kDa subunit, iron-sulphur binding domain"/>
    <property type="match status" value="1"/>
</dbReference>
<keyword evidence="8" id="KW-1185">Reference proteome</keyword>
<dbReference type="EMBL" id="CP042997">
    <property type="protein sequence ID" value="QEH36983.1"/>
    <property type="molecule type" value="Genomic_DNA"/>
</dbReference>
<dbReference type="KEGG" id="agv:OJF2_55680"/>
<dbReference type="InterPro" id="IPR011538">
    <property type="entry name" value="Nuo51_FMN-bd"/>
</dbReference>